<gene>
    <name evidence="7" type="ORF">SPI_06345</name>
</gene>
<feature type="region of interest" description="Disordered" evidence="5">
    <location>
        <begin position="1345"/>
        <end position="1382"/>
    </location>
</feature>
<dbReference type="InterPro" id="IPR050773">
    <property type="entry name" value="CbxX/CfxQ_RuBisCO_ESX"/>
</dbReference>
<feature type="domain" description="AAA+ ATPase" evidence="6">
    <location>
        <begin position="561"/>
        <end position="992"/>
    </location>
</feature>
<dbReference type="InterPro" id="IPR000641">
    <property type="entry name" value="CbxX/CfxQ"/>
</dbReference>
<feature type="domain" description="AAA+ ATPase" evidence="6">
    <location>
        <begin position="1974"/>
        <end position="2117"/>
    </location>
</feature>
<dbReference type="Pfam" id="PF13087">
    <property type="entry name" value="AAA_12"/>
    <property type="match status" value="1"/>
</dbReference>
<dbReference type="Pfam" id="PF00004">
    <property type="entry name" value="AAA"/>
    <property type="match status" value="3"/>
</dbReference>
<dbReference type="FunFam" id="3.40.50.300:FF:000216">
    <property type="entry name" value="Type VII secretion ATPase EccA"/>
    <property type="match status" value="2"/>
</dbReference>
<organism evidence="7 8">
    <name type="scientific">Niveomyces insectorum RCEF 264</name>
    <dbReference type="NCBI Taxonomy" id="1081102"/>
    <lineage>
        <taxon>Eukaryota</taxon>
        <taxon>Fungi</taxon>
        <taxon>Dikarya</taxon>
        <taxon>Ascomycota</taxon>
        <taxon>Pezizomycotina</taxon>
        <taxon>Sordariomycetes</taxon>
        <taxon>Hypocreomycetidae</taxon>
        <taxon>Hypocreales</taxon>
        <taxon>Cordycipitaceae</taxon>
        <taxon>Niveomyces</taxon>
    </lineage>
</organism>
<evidence type="ECO:0000256" key="3">
    <source>
        <dbReference type="ARBA" id="ARBA00022806"/>
    </source>
</evidence>
<dbReference type="PRINTS" id="PR00819">
    <property type="entry name" value="CBXCFQXSUPER"/>
</dbReference>
<evidence type="ECO:0000256" key="2">
    <source>
        <dbReference type="ARBA" id="ARBA00022741"/>
    </source>
</evidence>
<protein>
    <submittedName>
        <fullName evidence="7">CbxX/CfqX</fullName>
    </submittedName>
</protein>
<dbReference type="SMART" id="SM00382">
    <property type="entry name" value="AAA"/>
    <property type="match status" value="4"/>
</dbReference>
<dbReference type="EMBL" id="AZHD01000011">
    <property type="protein sequence ID" value="OAA59143.1"/>
    <property type="molecule type" value="Genomic_DNA"/>
</dbReference>
<dbReference type="Pfam" id="PF13086">
    <property type="entry name" value="AAA_11"/>
    <property type="match status" value="1"/>
</dbReference>
<accession>A0A167S1J4</accession>
<dbReference type="OrthoDB" id="4866462at2759"/>
<dbReference type="GO" id="GO:0004386">
    <property type="term" value="F:helicase activity"/>
    <property type="evidence" value="ECO:0007669"/>
    <property type="project" value="InterPro"/>
</dbReference>
<dbReference type="PANTHER" id="PTHR43392">
    <property type="entry name" value="AAA-TYPE ATPASE FAMILY PROTEIN / ANKYRIN REPEAT FAMILY PROTEIN"/>
    <property type="match status" value="1"/>
</dbReference>
<dbReference type="Gene3D" id="1.10.8.60">
    <property type="match status" value="1"/>
</dbReference>
<comment type="caution">
    <text evidence="7">The sequence shown here is derived from an EMBL/GenBank/DDBJ whole genome shotgun (WGS) entry which is preliminary data.</text>
</comment>
<sequence>MASTGAPDRQTAKLYAVFKKTLNGTRNIDTSSAAKLFLTAVCSQDNPTTCVEALLASPAGLDALRSALRADLSDAFVHGHAVSFLRYVSAPAVKMLANGALLSQLLVAVAQPPTFWAALCAAVQRPDAPPASLAPFAWLALELLCLPAHYEVDVTTDVQSIMQANVLLRPDTTPFEARQTGYKIQNLLKRKTAGCTTTGSASSSAMLGPGGRHDNDFADFRQIAILPTADELLSTERPFYRVAADAFAPDVAVADRAGIHLDNLFRLTRESMLTELREDVQVAMGAKKPRRRPFVLGELTPCGIYTGGDDNDDNDDEGSGNIQTPRALWLSPLPFKKKRRRTGAKCALVLACQRGLLESLRNASPHQRKAYLKDHPSYLKHQALGVLLRGKIILGFAVVDRNEDLLADSYPPRVCLQFADRPALARALLALKTAPEDVQFVLVGTPVFAFEPVLKRMQTMVDLPLERELMDTAAATATAAGSPAEGGASPPNDFVAEPRVQEFVAELQRRAALAGAVDDANVTVAVPQISGEPVAATAAAAARKNVRLDRSQTASLVAALTGRLTLIQGPPGTGKSFLGALFVKILFYLTDQKILLTTYTNHALDQCLSDLLDMGIDAGQMVRLGSKATDKTSGLLLSKQQSTYKRRATEFALIDGCELRLSTLKHEITQCYRTQYAHGRVTFDALQDYLQFSDDHGDFAEAFALPDDAAADVTRSGGFTTVGGGTRRPLRPDYLFQQWRRGRNAGLFHKQVLAAAQRSPAAMDRYNAVWGLDRDARGRLLRTWEEAVLREHVDWLARLVERYDREATVVAGLWDAGKKHILQARRIVACTTTAAAMYADLLAAVQPDVVLVEEAGEILECQVLTALAAPSVQQLVLIGDHKQLRPKVDAYALTVEHGGGYDLNRSLFERLVVQGHAHTTLQKQHRMCPAISVFSREDTYPEMLDAPGSTDNRPAPRGVRDRVVFLNHGHPEDHDACLVDRRDPDCKASKSNAFEAAMVLRCVRYLCQQGYGTQNMVVLTPYLGQVRLLTQRLREDEDDLDAVLSDLDAVQLLQAGLLPNSNSNSNSNRNINSKHGGASAADPTNAAAARRALRISTIDNYQGEESDIVLVSLTRCNDAGDIGFLAAPQRVNVLRTRARNCLVLVGNAATFLASRKGAATWAPFLGSLADKGHLYNGLPVRCEQHPEVTALLAEPDDFGKYCPDGGCSLLCDALLPCKQHTCRRRCHRGPDHTQVICSEVVHVVCDRGHKRRVACSKRNEVCARCQEEDRETLRRARRDLALEQARRARQQAYRQELQLLDDEIDHQRRIVKDQRDADDEKAQLAYRRDELAAIQRTAKMVQVQKMAAEQKRKADDKAATNKADQKENQPGESNNPWPEGKASEEWADLKRETGVQNAAIDEIMAMVGLEDVKQEFLSIKTRVDIALRQGVSLAKERFGCVLVGNPGTGKTTVARLLMKLLTGVGVIPGTCYRETTGAALANGGVTGCQTLVDEVLNDGGGVVFIDEAYQLASGTNYGGGAVLDYLLPEVENLRGKIVFVLAGYSREMEAFFAHNPGLPSRFPVELTFADYTDEELRQIFTHNIVQKYGAASGAASGGGDGAREGGMKVEGGLDGLRTGCGGRGKKLQALTGLREVKDAVRTLVDTIQQNYVRELAEQPPVQYSLNKLFLGAPGTGKTTVAKLYGEILVELGLLSKGEVVVKNPADFVGAALGQSEKQTKGILAATQGKVLVIDEAYGLYGGGGGGGGGGSTITDPYKTAVIDTIVAEVQSVPGDDRCVLLLGYHDQMETMLQNVNPGLSRRFPLASAFHFADFSDEELYIILAAKVAQQGFAVTDKASRVAMEMLQRARNRPNFGNAGEIDILLDAAKARQQHRLSKAGQLAAAADAAAVETKKKKGAVATPASVLEAVDFDPEFARADGDGNGNGDGPRGETDVHRLFAGTFGQEAVAARLAEFQETVRTLRALDLDPREQIPFAFVFRGPPGTGKTTTAQKMGKVFYDLGFLDRAEVEQCSATDLIGQYVGQTGPKVLAQLDRALGKVLFIDEAYRLSTSSSSSSSAFAKEATDELVDALTKPRYKNRLVVILAGYTDEMDGLLAANPGLTSRFSERIDFRPLRADECIQLLRARLGWQKVALQKKGVTLDLAVFDGGAKTTGTVGTAVGFHERMTTLFDALIQENDWASARDVETLARDVFNDAIRPANRQQNGPGGGSQGSKHIVVTDRLVEENLTKMLGERRRQSAAAKRPGRDATNGLFRSLFQQQPPPQQTRTDVQTATNIQTTTEPLEMKTEDNPPADENNDDQDKSGPAGGAAPPQTKAEIVMDNVAQDNTPPPPGTPQRDAGVSDAVWEQLQRDRRAAEARDAAYRQMKADLNNASEARREQIVTQLIEEEKRRAEEAARQARLQEMGRCPVGYAWIKQSQGWRCAGGSHYLDDAAVDAL</sequence>
<dbReference type="InterPro" id="IPR041627">
    <property type="entry name" value="AAA_lid_6"/>
</dbReference>
<dbReference type="InterPro" id="IPR041679">
    <property type="entry name" value="DNA2/NAM7-like_C"/>
</dbReference>
<keyword evidence="8" id="KW-1185">Reference proteome</keyword>
<name>A0A167S1J4_9HYPO</name>
<dbReference type="CDD" id="cd18808">
    <property type="entry name" value="SF1_C_Upf1"/>
    <property type="match status" value="1"/>
</dbReference>
<feature type="region of interest" description="Disordered" evidence="5">
    <location>
        <begin position="1060"/>
        <end position="1083"/>
    </location>
</feature>
<dbReference type="InterPro" id="IPR041677">
    <property type="entry name" value="DNA2/NAM7_AAA_11"/>
</dbReference>
<feature type="domain" description="AAA+ ATPase" evidence="6">
    <location>
        <begin position="1663"/>
        <end position="1856"/>
    </location>
</feature>
<evidence type="ECO:0000259" key="6">
    <source>
        <dbReference type="SMART" id="SM00382"/>
    </source>
</evidence>
<feature type="region of interest" description="Disordered" evidence="5">
    <location>
        <begin position="2326"/>
        <end position="2345"/>
    </location>
</feature>
<dbReference type="GO" id="GO:0016887">
    <property type="term" value="F:ATP hydrolysis activity"/>
    <property type="evidence" value="ECO:0007669"/>
    <property type="project" value="InterPro"/>
</dbReference>
<dbReference type="STRING" id="1081102.A0A167S1J4"/>
<keyword evidence="3" id="KW-0347">Helicase</keyword>
<dbReference type="SUPFAM" id="SSF52540">
    <property type="entry name" value="P-loop containing nucleoside triphosphate hydrolases"/>
    <property type="match status" value="4"/>
</dbReference>
<proteinExistence type="inferred from homology"/>
<evidence type="ECO:0000256" key="1">
    <source>
        <dbReference type="ARBA" id="ARBA00010378"/>
    </source>
</evidence>
<comment type="similarity">
    <text evidence="1">Belongs to the CbxX/CfxQ family.</text>
</comment>
<feature type="region of interest" description="Disordered" evidence="5">
    <location>
        <begin position="2260"/>
        <end position="2315"/>
    </location>
</feature>
<dbReference type="Gene3D" id="3.40.50.300">
    <property type="entry name" value="P-loop containing nucleotide triphosphate hydrolases"/>
    <property type="match status" value="6"/>
</dbReference>
<feature type="compositionally biased region" description="Polar residues" evidence="5">
    <location>
        <begin position="2269"/>
        <end position="2284"/>
    </location>
</feature>
<dbReference type="InterPro" id="IPR003593">
    <property type="entry name" value="AAA+_ATPase"/>
</dbReference>
<dbReference type="InterPro" id="IPR027417">
    <property type="entry name" value="P-loop_NTPase"/>
</dbReference>
<evidence type="ECO:0000256" key="4">
    <source>
        <dbReference type="ARBA" id="ARBA00022840"/>
    </source>
</evidence>
<feature type="region of interest" description="Disordered" evidence="5">
    <location>
        <begin position="2232"/>
        <end position="2251"/>
    </location>
</feature>
<dbReference type="PANTHER" id="PTHR43392:SF2">
    <property type="entry name" value="AAA-TYPE ATPASE FAMILY PROTEIN _ ANKYRIN REPEAT FAMILY PROTEIN"/>
    <property type="match status" value="1"/>
</dbReference>
<feature type="compositionally biased region" description="Basic and acidic residues" evidence="5">
    <location>
        <begin position="1348"/>
        <end position="1369"/>
    </location>
</feature>
<dbReference type="CDD" id="cd06008">
    <property type="entry name" value="NF-X1-zinc-finger"/>
    <property type="match status" value="1"/>
</dbReference>
<evidence type="ECO:0000256" key="5">
    <source>
        <dbReference type="SAM" id="MobiDB-lite"/>
    </source>
</evidence>
<keyword evidence="3" id="KW-0378">Hydrolase</keyword>
<keyword evidence="4" id="KW-0067">ATP-binding</keyword>
<dbReference type="GO" id="GO:0005524">
    <property type="term" value="F:ATP binding"/>
    <property type="evidence" value="ECO:0007669"/>
    <property type="project" value="UniProtKB-KW"/>
</dbReference>
<evidence type="ECO:0000313" key="7">
    <source>
        <dbReference type="EMBL" id="OAA59143.1"/>
    </source>
</evidence>
<dbReference type="FunFam" id="3.40.50.300:FF:001660">
    <property type="entry name" value="NF-X1 finger and helicase protein, putative"/>
    <property type="match status" value="1"/>
</dbReference>
<feature type="region of interest" description="Disordered" evidence="5">
    <location>
        <begin position="2199"/>
        <end position="2218"/>
    </location>
</feature>
<dbReference type="Proteomes" id="UP000076874">
    <property type="component" value="Unassembled WGS sequence"/>
</dbReference>
<evidence type="ECO:0000313" key="8">
    <source>
        <dbReference type="Proteomes" id="UP000076874"/>
    </source>
</evidence>
<dbReference type="CDD" id="cd00009">
    <property type="entry name" value="AAA"/>
    <property type="match status" value="3"/>
</dbReference>
<dbReference type="Pfam" id="PF17866">
    <property type="entry name" value="AAA_lid_6"/>
    <property type="match status" value="1"/>
</dbReference>
<reference evidence="7 8" key="1">
    <citation type="journal article" date="2016" name="Genome Biol. Evol.">
        <title>Divergent and convergent evolution of fungal pathogenicity.</title>
        <authorList>
            <person name="Shang Y."/>
            <person name="Xiao G."/>
            <person name="Zheng P."/>
            <person name="Cen K."/>
            <person name="Zhan S."/>
            <person name="Wang C."/>
        </authorList>
    </citation>
    <scope>NUCLEOTIDE SEQUENCE [LARGE SCALE GENOMIC DNA]</scope>
    <source>
        <strain evidence="7 8">RCEF 264</strain>
    </source>
</reference>
<dbReference type="InterPro" id="IPR003959">
    <property type="entry name" value="ATPase_AAA_core"/>
</dbReference>
<feature type="domain" description="AAA+ ATPase" evidence="6">
    <location>
        <begin position="1436"/>
        <end position="1568"/>
    </location>
</feature>
<dbReference type="InterPro" id="IPR047187">
    <property type="entry name" value="SF1_C_Upf1"/>
</dbReference>
<keyword evidence="2" id="KW-0547">Nucleotide-binding</keyword>